<keyword evidence="1" id="KW-0472">Membrane</keyword>
<evidence type="ECO:0000256" key="1">
    <source>
        <dbReference type="SAM" id="Phobius"/>
    </source>
</evidence>
<evidence type="ECO:0000313" key="3">
    <source>
        <dbReference type="Proteomes" id="UP000704712"/>
    </source>
</evidence>
<proteinExistence type="predicted"/>
<dbReference type="Proteomes" id="UP000704712">
    <property type="component" value="Unassembled WGS sequence"/>
</dbReference>
<accession>A0A8S9TQQ3</accession>
<keyword evidence="1" id="KW-0812">Transmembrane</keyword>
<feature type="transmembrane region" description="Helical" evidence="1">
    <location>
        <begin position="38"/>
        <end position="62"/>
    </location>
</feature>
<keyword evidence="1" id="KW-1133">Transmembrane helix</keyword>
<name>A0A8S9TQQ3_PHYIN</name>
<evidence type="ECO:0008006" key="4">
    <source>
        <dbReference type="Google" id="ProtNLM"/>
    </source>
</evidence>
<organism evidence="2 3">
    <name type="scientific">Phytophthora infestans</name>
    <name type="common">Potato late blight agent</name>
    <name type="synonym">Botrytis infestans</name>
    <dbReference type="NCBI Taxonomy" id="4787"/>
    <lineage>
        <taxon>Eukaryota</taxon>
        <taxon>Sar</taxon>
        <taxon>Stramenopiles</taxon>
        <taxon>Oomycota</taxon>
        <taxon>Peronosporomycetes</taxon>
        <taxon>Peronosporales</taxon>
        <taxon>Peronosporaceae</taxon>
        <taxon>Phytophthora</taxon>
    </lineage>
</organism>
<evidence type="ECO:0000313" key="2">
    <source>
        <dbReference type="EMBL" id="KAF4128884.1"/>
    </source>
</evidence>
<protein>
    <recommendedName>
        <fullName evidence="4">Transmembrane protein</fullName>
    </recommendedName>
</protein>
<dbReference type="AlphaFoldDB" id="A0A8S9TQQ3"/>
<feature type="transmembrane region" description="Helical" evidence="1">
    <location>
        <begin position="12"/>
        <end position="32"/>
    </location>
</feature>
<comment type="caution">
    <text evidence="2">The sequence shown here is derived from an EMBL/GenBank/DDBJ whole genome shotgun (WGS) entry which is preliminary data.</text>
</comment>
<dbReference type="EMBL" id="JAACNO010003044">
    <property type="protein sequence ID" value="KAF4128884.1"/>
    <property type="molecule type" value="Genomic_DNA"/>
</dbReference>
<gene>
    <name evidence="2" type="ORF">GN958_ATG21945</name>
</gene>
<sequence length="68" mass="7509">MAVTMRDTSAVQIHFVMAVSLGLLHTSTFYQLDDVNLQVVMVIAFVTINPSHIALISAGMVMRDVLFK</sequence>
<reference evidence="2" key="1">
    <citation type="submission" date="2020-03" db="EMBL/GenBank/DDBJ databases">
        <title>Hybrid Assembly of Korean Phytophthora infestans isolates.</title>
        <authorList>
            <person name="Prokchorchik M."/>
            <person name="Lee Y."/>
            <person name="Seo J."/>
            <person name="Cho J.-H."/>
            <person name="Park Y.-E."/>
            <person name="Jang D.-C."/>
            <person name="Im J.-S."/>
            <person name="Choi J.-G."/>
            <person name="Park H.-J."/>
            <person name="Lee G.-B."/>
            <person name="Lee Y.-G."/>
            <person name="Hong S.-Y."/>
            <person name="Cho K."/>
            <person name="Sohn K.H."/>
        </authorList>
    </citation>
    <scope>NUCLEOTIDE SEQUENCE</scope>
    <source>
        <strain evidence="2">KR_2_A2</strain>
    </source>
</reference>